<dbReference type="AlphaFoldDB" id="A0A5N4AIT5"/>
<gene>
    <name evidence="2" type="ORF">PPYR_08218</name>
</gene>
<dbReference type="EMBL" id="VVIM01000006">
    <property type="protein sequence ID" value="KAB0797224.1"/>
    <property type="molecule type" value="Genomic_DNA"/>
</dbReference>
<dbReference type="InterPro" id="IPR000253">
    <property type="entry name" value="FHA_dom"/>
</dbReference>
<name>A0A5N4AIT5_PHOPY</name>
<proteinExistence type="predicted"/>
<feature type="domain" description="FHA" evidence="1">
    <location>
        <begin position="86"/>
        <end position="140"/>
    </location>
</feature>
<protein>
    <recommendedName>
        <fullName evidence="1">FHA domain-containing protein</fullName>
    </recommendedName>
</protein>
<evidence type="ECO:0000313" key="2">
    <source>
        <dbReference type="EMBL" id="KAB0797224.1"/>
    </source>
</evidence>
<evidence type="ECO:0000259" key="1">
    <source>
        <dbReference type="PROSITE" id="PS50006"/>
    </source>
</evidence>
<dbReference type="Proteomes" id="UP000327044">
    <property type="component" value="Unassembled WGS sequence"/>
</dbReference>
<organism evidence="2 3">
    <name type="scientific">Photinus pyralis</name>
    <name type="common">Common eastern firefly</name>
    <name type="synonym">Lampyris pyralis</name>
    <dbReference type="NCBI Taxonomy" id="7054"/>
    <lineage>
        <taxon>Eukaryota</taxon>
        <taxon>Metazoa</taxon>
        <taxon>Ecdysozoa</taxon>
        <taxon>Arthropoda</taxon>
        <taxon>Hexapoda</taxon>
        <taxon>Insecta</taxon>
        <taxon>Pterygota</taxon>
        <taxon>Neoptera</taxon>
        <taxon>Endopterygota</taxon>
        <taxon>Coleoptera</taxon>
        <taxon>Polyphaga</taxon>
        <taxon>Elateriformia</taxon>
        <taxon>Elateroidea</taxon>
        <taxon>Lampyridae</taxon>
        <taxon>Lampyrinae</taxon>
        <taxon>Photinus</taxon>
    </lineage>
</organism>
<sequence length="239" mass="26973">MEMLPSELLPQNEIDRLNNMFGSPKKHSKKFQEAKALLCPIVANYFNLWCPEVDPALIKTPKSLAGHKPVASPKLPPAIPVKHRVFTFGIGNTNDVPLDRYGDCQFVSPKHAVVFYDEMEKQYELVNYSCFGTFVNNTLAANNESNLFVCEDLERGETENEEFEDCVNRTDSTLNYQSRLNNSPGKLFTKRGNKECYCEANHFETLTSGWEGSVPVPCGSILRFGCIRFIFSVINDNVA</sequence>
<dbReference type="PROSITE" id="PS50006">
    <property type="entry name" value="FHA_DOMAIN"/>
    <property type="match status" value="1"/>
</dbReference>
<dbReference type="InterPro" id="IPR008984">
    <property type="entry name" value="SMAD_FHA_dom_sf"/>
</dbReference>
<dbReference type="Gene3D" id="2.60.200.20">
    <property type="match status" value="1"/>
</dbReference>
<comment type="caution">
    <text evidence="2">The sequence shown here is derived from an EMBL/GenBank/DDBJ whole genome shotgun (WGS) entry which is preliminary data.</text>
</comment>
<keyword evidence="3" id="KW-1185">Reference proteome</keyword>
<reference evidence="2 3" key="1">
    <citation type="journal article" date="2018" name="Elife">
        <title>Firefly genomes illuminate parallel origins of bioluminescence in beetles.</title>
        <authorList>
            <person name="Fallon T.R."/>
            <person name="Lower S.E."/>
            <person name="Chang C.H."/>
            <person name="Bessho-Uehara M."/>
            <person name="Martin G.J."/>
            <person name="Bewick A.J."/>
            <person name="Behringer M."/>
            <person name="Debat H.J."/>
            <person name="Wong I."/>
            <person name="Day J.C."/>
            <person name="Suvorov A."/>
            <person name="Silva C.J."/>
            <person name="Stanger-Hall K.F."/>
            <person name="Hall D.W."/>
            <person name="Schmitz R.J."/>
            <person name="Nelson D.R."/>
            <person name="Lewis S.M."/>
            <person name="Shigenobu S."/>
            <person name="Bybee S.M."/>
            <person name="Larracuente A.M."/>
            <person name="Oba Y."/>
            <person name="Weng J.K."/>
        </authorList>
    </citation>
    <scope>NUCLEOTIDE SEQUENCE [LARGE SCALE GENOMIC DNA]</scope>
    <source>
        <strain evidence="2">1611_PpyrPB1</strain>
        <tissue evidence="2">Whole body</tissue>
    </source>
</reference>
<dbReference type="Pfam" id="PF00498">
    <property type="entry name" value="FHA"/>
    <property type="match status" value="1"/>
</dbReference>
<accession>A0A5N4AIT5</accession>
<dbReference type="SUPFAM" id="SSF49879">
    <property type="entry name" value="SMAD/FHA domain"/>
    <property type="match status" value="1"/>
</dbReference>
<dbReference type="InParanoid" id="A0A5N4AIT5"/>
<evidence type="ECO:0000313" key="3">
    <source>
        <dbReference type="Proteomes" id="UP000327044"/>
    </source>
</evidence>